<feature type="compositionally biased region" description="Polar residues" evidence="1">
    <location>
        <begin position="1936"/>
        <end position="1946"/>
    </location>
</feature>
<evidence type="ECO:0000256" key="1">
    <source>
        <dbReference type="SAM" id="MobiDB-lite"/>
    </source>
</evidence>
<comment type="caution">
    <text evidence="3">The sequence shown here is derived from an EMBL/GenBank/DDBJ whole genome shotgun (WGS) entry which is preliminary data.</text>
</comment>
<gene>
    <name evidence="3" type="ORF">HNY73_012038</name>
</gene>
<dbReference type="EMBL" id="JABXBU010001863">
    <property type="protein sequence ID" value="KAF8781662.1"/>
    <property type="molecule type" value="Genomic_DNA"/>
</dbReference>
<feature type="compositionally biased region" description="Basic residues" evidence="1">
    <location>
        <begin position="1919"/>
        <end position="1932"/>
    </location>
</feature>
<feature type="region of interest" description="Disordered" evidence="1">
    <location>
        <begin position="1303"/>
        <end position="1326"/>
    </location>
</feature>
<dbReference type="GO" id="GO:0030414">
    <property type="term" value="F:peptidase inhibitor activity"/>
    <property type="evidence" value="ECO:0007669"/>
    <property type="project" value="InterPro"/>
</dbReference>
<organism evidence="3 4">
    <name type="scientific">Argiope bruennichi</name>
    <name type="common">Wasp spider</name>
    <name type="synonym">Aranea bruennichi</name>
    <dbReference type="NCBI Taxonomy" id="94029"/>
    <lineage>
        <taxon>Eukaryota</taxon>
        <taxon>Metazoa</taxon>
        <taxon>Ecdysozoa</taxon>
        <taxon>Arthropoda</taxon>
        <taxon>Chelicerata</taxon>
        <taxon>Arachnida</taxon>
        <taxon>Araneae</taxon>
        <taxon>Araneomorphae</taxon>
        <taxon>Entelegynae</taxon>
        <taxon>Araneoidea</taxon>
        <taxon>Araneidae</taxon>
        <taxon>Argiope</taxon>
    </lineage>
</organism>
<reference evidence="3" key="1">
    <citation type="journal article" date="2020" name="bioRxiv">
        <title>Chromosome-level reference genome of the European wasp spider Argiope bruennichi: a resource for studies on range expansion and evolutionary adaptation.</title>
        <authorList>
            <person name="Sheffer M.M."/>
            <person name="Hoppe A."/>
            <person name="Krehenwinkel H."/>
            <person name="Uhl G."/>
            <person name="Kuss A.W."/>
            <person name="Jensen L."/>
            <person name="Jensen C."/>
            <person name="Gillespie R.G."/>
            <person name="Hoff K.J."/>
            <person name="Prost S."/>
        </authorList>
    </citation>
    <scope>NUCLEOTIDE SEQUENCE</scope>
</reference>
<feature type="domain" description="WAP" evidence="2">
    <location>
        <begin position="92"/>
        <end position="141"/>
    </location>
</feature>
<feature type="region of interest" description="Disordered" evidence="1">
    <location>
        <begin position="1919"/>
        <end position="1946"/>
    </location>
</feature>
<proteinExistence type="predicted"/>
<evidence type="ECO:0000313" key="3">
    <source>
        <dbReference type="EMBL" id="KAF8781662.1"/>
    </source>
</evidence>
<accession>A0A8T0EZ99</accession>
<reference evidence="3" key="2">
    <citation type="submission" date="2020-06" db="EMBL/GenBank/DDBJ databases">
        <authorList>
            <person name="Sheffer M."/>
        </authorList>
    </citation>
    <scope>NUCLEOTIDE SEQUENCE</scope>
</reference>
<dbReference type="InterPro" id="IPR008197">
    <property type="entry name" value="WAP_dom"/>
</dbReference>
<keyword evidence="4" id="KW-1185">Reference proteome</keyword>
<feature type="compositionally biased region" description="Polar residues" evidence="1">
    <location>
        <begin position="710"/>
        <end position="720"/>
    </location>
</feature>
<dbReference type="Proteomes" id="UP000807504">
    <property type="component" value="Unassembled WGS sequence"/>
</dbReference>
<protein>
    <recommendedName>
        <fullName evidence="2">WAP domain-containing protein</fullName>
    </recommendedName>
</protein>
<feature type="region of interest" description="Disordered" evidence="1">
    <location>
        <begin position="710"/>
        <end position="734"/>
    </location>
</feature>
<name>A0A8T0EZ99_ARGBR</name>
<dbReference type="PROSITE" id="PS51390">
    <property type="entry name" value="WAP"/>
    <property type="match status" value="1"/>
</dbReference>
<evidence type="ECO:0000313" key="4">
    <source>
        <dbReference type="Proteomes" id="UP000807504"/>
    </source>
</evidence>
<dbReference type="GO" id="GO:0005576">
    <property type="term" value="C:extracellular region"/>
    <property type="evidence" value="ECO:0007669"/>
    <property type="project" value="InterPro"/>
</dbReference>
<evidence type="ECO:0000259" key="2">
    <source>
        <dbReference type="PROSITE" id="PS51390"/>
    </source>
</evidence>
<sequence length="2476" mass="286274">MLPPDLGRQRGLCQPVNKRIHKKRTGEMVAFRRDTLFYRCQPGRSDMSNEYMISVVIFTSYLRSSHQESILPPDCKASARTKRETSEISIYSDDKKWKCPEAPPTLCFYPSYDFGCKSHDECPDYQLCCLFACSYGCVRPEPIPQVIPWSYDYEYFDENAENNLIDIGYDGPVGHKNLSRFIDKKLHEETVENNEILFRNPNQHIGAFTTNFPNAKFYQAKFEITTANFKNIDIYDDIENNLIDIGPNSKRKMFKSNSVSDTQYQKFGNGSFTTGTFKDAGPETVTIHIENFGELNAENIRKSDNGVYETGLMMRQKFTGESNISNELKTEKLKLLSQAKYLLKFFSGLNPSMQIDEEFLPKIIHDSYFSLFHNLKLREQFPLEINRSGIEASTEKTNMYHRKEVELKNASPYSESKNHQITKEKLESQARNLLKFLSGFVPSTEAKDFLGSLNISRIKESNEGTNLYYQKEDDVKNASPYIKPRNITLITKKELESQVMEFIRFLRNLVPSKKLDGNLLFRNFPDNNLTSSGFLSLSNIRNLETNIRADEAKPNSQTARFLNTTAINHSESKHVTKKYKGRFHKPGRIGKHSKNVSYRGRKLEKSSQAISSKTYNNNILNNVINDYNISIKEELKKENKKYSKIFEQKKAGNFNGAFVLKSKEKSLINASENKKLKMLYKIPAGTHIPDSHYTGDQKNFRKKGQTSTLILEGNPRSQPETKSKKPQIKNAGDVETGGHVWLPSDYKVIDIYDKQTVGNFHGAFQLKRGKQPKTTSRHILLQQFGENMPSHIDIQSISSASVPLGNLSLNNSEKIFLSHWKDVIQEMLGEETFSDKSKLTNDAFLFKERKNLDPNQTFREFDSVEASLNSSLTSETQIEKESGEPPNFEELPDFIYYPIKIMPLPPPNGLTTNKANETISFEDSSTKINAWKELVKDLQADKKVFLNKNNQSQATNVEEILSTLSEIDNLKGPNVQLPNHFNEIQTDFNITRPVSKKELLILRLKDAVRNLLVIDKKPIHKYDDYLQSVSNPNNTIIQKYAKGRMKEIAAFLRDQSLNEIQDQRNDLEERMAEEAYTNHFHNSIPVDLPYRNYHKNSTAIVSDAYTIGGKIGEENIINEIPDSSSDFVYYPMRNAEIPSPDFFSAAVEAPVTSTSYMLTDFRDEKELGESTKLGVPSELIHYPFNSVKPLPSGSLLRYRIKVPQRVEQKSKEQSYPSQEISSHVEYNSFESNTTGINKSLNIWYGNLQGGYLGNRTDQSSKYRDSEKDILSTVSSFLNYSFKYDPLLPTKRWKMSRKNFKNRNHSLDGTAQEHIANDTSARRRTSDIETQDIIPKKLKNTKLNNLLNAKHGIIEESNTFVTSPASVIFPPMKILIPPLFDNFTESTAEGFNENDKDYISELNEIFHEDDEKAAFNSSKLKKFLPMHDDMKKESKLKKKKGHYSKDNDYQTLNMNSTESSLIFYKNNNLLLPPPVNPPITQRYIEDDGYEMQNISNTELSLVFYPNKNLFLPPPVNQPEIEEYTKYDIYETQNISSTQPPLIFYPNKNLFLPPPVDLTVTSDTEKSREKKRNFNITSQKLTIYNHDMHMNQLEILPISSHFKNHSVAVSSHYYVANDTSAKRKISNIKPPNFIFKKFKNGRLKNKKISNSKNNNSNRIIEESGEFITSPSRVIFPPMKILIPSLLDNFTKASAEGFDKNDEDYISELKYKIFNEDDEKAAFNSEFLPMFGSMKKKSKLTSKKTHYSKNEGYHALNILSTEFPFIFYPNTNVFLPPPVDIPEIEEYKVDDGYETQTISKTQPPLTFYPNKWLLPPPPMNFTVASQREKKHNFSEVSQPLGQFQIYKQGERMNHLEVLPISSNLTNKTLPMYNLSSLNLSKFSVSPKQILNAKESRKLRVEVEEDRMKKPLFKKVRPAVLKKKTRKGKFKTKHVVPSKMHSSQNPNQTNIDRPVSSTMDDLQFYPIFLHNIGKKPVEPLDPAQLSNHIVFPKDRADKKNLTSKKYGKINPGLSNSQEQKMSKNSIDFSNVNEKENLFFNSKVEVSDLLDFSKVNEKDNLLFQTKQREPYDYSQVEELDLGISNKNNQLPEPNPLFKFNGQPAMNGFWWYNLTKALTSKPTESHKTNKFQPSKYLNQRNELHRSSSAPAQTTVLERIKPVLTINDLWFDNLNKQQSSMITTTSRFGNAGENLIDSQRRKESKIYNIHKSPRLSEISMPDNEFDRLPLNIESGKRSQEYEKFKPHYEQNKNLHQDYNIYSKNYLTYKKNQKAENLISDSEKDVNFPHDFNINQESILTYRKNKKSENFIPDSENYINFPQNFDENPEKILTYRKNKKFEHFIRYSEKDTIFPHDFDVNLENVQTYGKNQESEKFIPNFESNINFPQEFNLNSKNIPTYRKNKKVENIIPDSEKNISFPQDFNYLSENYAAEYENKKLSGEFKYDYESNKDLFQESNFFSENISADSSNKERIDKYKKFLTY</sequence>